<feature type="transmembrane region" description="Helical" evidence="1">
    <location>
        <begin position="12"/>
        <end position="34"/>
    </location>
</feature>
<keyword evidence="1" id="KW-0812">Transmembrane</keyword>
<name>A0A4P7PQT8_9FLAO</name>
<evidence type="ECO:0000313" key="3">
    <source>
        <dbReference type="Proteomes" id="UP000296862"/>
    </source>
</evidence>
<feature type="transmembrane region" description="Helical" evidence="1">
    <location>
        <begin position="234"/>
        <end position="254"/>
    </location>
</feature>
<dbReference type="RefSeq" id="WP_136150847.1">
    <property type="nucleotide sequence ID" value="NZ_CP038810.1"/>
</dbReference>
<evidence type="ECO:0008006" key="4">
    <source>
        <dbReference type="Google" id="ProtNLM"/>
    </source>
</evidence>
<keyword evidence="3" id="KW-1185">Reference proteome</keyword>
<organism evidence="2 3">
    <name type="scientific">Flavobacterium sangjuense</name>
    <dbReference type="NCBI Taxonomy" id="2518177"/>
    <lineage>
        <taxon>Bacteria</taxon>
        <taxon>Pseudomonadati</taxon>
        <taxon>Bacteroidota</taxon>
        <taxon>Flavobacteriia</taxon>
        <taxon>Flavobacteriales</taxon>
        <taxon>Flavobacteriaceae</taxon>
        <taxon>Flavobacterium</taxon>
    </lineage>
</organism>
<gene>
    <name evidence="2" type="ORF">GS03_00339</name>
</gene>
<evidence type="ECO:0000256" key="1">
    <source>
        <dbReference type="SAM" id="Phobius"/>
    </source>
</evidence>
<feature type="transmembrane region" description="Helical" evidence="1">
    <location>
        <begin position="197"/>
        <end position="214"/>
    </location>
</feature>
<feature type="transmembrane region" description="Helical" evidence="1">
    <location>
        <begin position="335"/>
        <end position="357"/>
    </location>
</feature>
<dbReference type="EMBL" id="CP038810">
    <property type="protein sequence ID" value="QBZ96856.1"/>
    <property type="molecule type" value="Genomic_DNA"/>
</dbReference>
<dbReference type="Proteomes" id="UP000296862">
    <property type="component" value="Chromosome"/>
</dbReference>
<reference evidence="2 3" key="1">
    <citation type="submission" date="2019-04" db="EMBL/GenBank/DDBJ databases">
        <title>Flavobacterium sp. GS03.</title>
        <authorList>
            <person name="Kim H."/>
        </authorList>
    </citation>
    <scope>NUCLEOTIDE SEQUENCE [LARGE SCALE GENOMIC DNA]</scope>
    <source>
        <strain evidence="2 3">GS03</strain>
    </source>
</reference>
<evidence type="ECO:0000313" key="2">
    <source>
        <dbReference type="EMBL" id="QBZ96856.1"/>
    </source>
</evidence>
<feature type="transmembrane region" description="Helical" evidence="1">
    <location>
        <begin position="304"/>
        <end position="328"/>
    </location>
</feature>
<feature type="transmembrane region" description="Helical" evidence="1">
    <location>
        <begin position="274"/>
        <end position="298"/>
    </location>
</feature>
<feature type="transmembrane region" description="Helical" evidence="1">
    <location>
        <begin position="139"/>
        <end position="156"/>
    </location>
</feature>
<keyword evidence="1" id="KW-0472">Membrane</keyword>
<keyword evidence="1" id="KW-1133">Transmembrane helix</keyword>
<feature type="transmembrane region" description="Helical" evidence="1">
    <location>
        <begin position="83"/>
        <end position="105"/>
    </location>
</feature>
<dbReference type="OrthoDB" id="1409880at2"/>
<protein>
    <recommendedName>
        <fullName evidence="4">Polysaccharide biosynthesis protein C-terminal domain-containing protein</fullName>
    </recommendedName>
</protein>
<accession>A0A4P7PQT8</accession>
<dbReference type="AlphaFoldDB" id="A0A4P7PQT8"/>
<feature type="transmembrane region" description="Helical" evidence="1">
    <location>
        <begin position="111"/>
        <end position="132"/>
    </location>
</feature>
<sequence>MNLKKTFDRIKLVLINILKQVLGQVLTLILSVIIFKWDSKELWGEFAAYFIYVNILITIISWGNKEFLIREFSKAPNKIIENFYLVFNSRLPLLVLAVVAALFVFPISCFWFFALWIISVYISQSLEVFWIYKRDYAKSILLEILSFSGLVLLLFYNKINSDKLIEYYSYYQLMRAILYIILYASELKKLHFAIDKKYFVTAVSFFLLGLVGFLQSRMDFVIITFFESDQNVAVYQIITTFFILIHALGTFLIFPYMKNIYRLQKSSVSVFQRFIAVISPLVVCFCLAVLFLIMHYVYNISLDYHYYLLGFLITFPPYLYTVKILILYKENKQGFILKTGIIAIVINSLASILLLYLGYGLKGALMGSAIAHLFTAYQYLTHFSTQTQKA</sequence>
<dbReference type="KEGG" id="fsn:GS03_00339"/>
<feature type="transmembrane region" description="Helical" evidence="1">
    <location>
        <begin position="168"/>
        <end position="185"/>
    </location>
</feature>
<feature type="transmembrane region" description="Helical" evidence="1">
    <location>
        <begin position="46"/>
        <end position="63"/>
    </location>
</feature>
<proteinExistence type="predicted"/>